<dbReference type="GO" id="GO:0009318">
    <property type="term" value="C:exodeoxyribonuclease VII complex"/>
    <property type="evidence" value="ECO:0007669"/>
    <property type="project" value="UniProtKB-UniRule"/>
</dbReference>
<evidence type="ECO:0000256" key="3">
    <source>
        <dbReference type="ARBA" id="ARBA00022722"/>
    </source>
</evidence>
<reference evidence="8" key="1">
    <citation type="submission" date="2016-01" db="EMBL/GenBank/DDBJ databases">
        <authorList>
            <person name="Mitreva M."/>
            <person name="Pepin K.H."/>
            <person name="Mihindukulasuriya K.A."/>
            <person name="Fulton R."/>
            <person name="Fronick C."/>
            <person name="O'Laughlin M."/>
            <person name="Miner T."/>
            <person name="Herter B."/>
            <person name="Rosa B.A."/>
            <person name="Cordes M."/>
            <person name="Tomlinson C."/>
            <person name="Wollam A."/>
            <person name="Palsikar V.B."/>
            <person name="Mardis E.R."/>
            <person name="Wilson R.K."/>
        </authorList>
    </citation>
    <scope>NUCLEOTIDE SEQUENCE [LARGE SCALE GENOMIC DNA]</scope>
    <source>
        <strain evidence="8">KA00274</strain>
    </source>
</reference>
<dbReference type="GO" id="GO:0008855">
    <property type="term" value="F:exodeoxyribonuclease VII activity"/>
    <property type="evidence" value="ECO:0007669"/>
    <property type="project" value="UniProtKB-UniRule"/>
</dbReference>
<dbReference type="GO" id="GO:0006308">
    <property type="term" value="P:DNA catabolic process"/>
    <property type="evidence" value="ECO:0007669"/>
    <property type="project" value="UniProtKB-UniRule"/>
</dbReference>
<comment type="subcellular location">
    <subcellularLocation>
        <location evidence="6">Cytoplasm</location>
    </subcellularLocation>
</comment>
<comment type="similarity">
    <text evidence="1 6">Belongs to the XseB family.</text>
</comment>
<gene>
    <name evidence="6" type="primary">xseB</name>
    <name evidence="7" type="ORF">HMPREF1872_01152</name>
</gene>
<dbReference type="STRING" id="1497955.HMPREF1872_01152"/>
<organism evidence="7 8">
    <name type="scientific">Amygdalobacter nucleatus</name>
    <dbReference type="NCBI Taxonomy" id="3029274"/>
    <lineage>
        <taxon>Bacteria</taxon>
        <taxon>Bacillati</taxon>
        <taxon>Bacillota</taxon>
        <taxon>Clostridia</taxon>
        <taxon>Eubacteriales</taxon>
        <taxon>Oscillospiraceae</taxon>
        <taxon>Amygdalobacter</taxon>
    </lineage>
</organism>
<dbReference type="PANTHER" id="PTHR34137">
    <property type="entry name" value="EXODEOXYRIBONUCLEASE 7 SMALL SUBUNIT"/>
    <property type="match status" value="1"/>
</dbReference>
<dbReference type="RefSeq" id="WP_066714667.1">
    <property type="nucleotide sequence ID" value="NZ_JARFNM010000001.1"/>
</dbReference>
<dbReference type="PIRSF" id="PIRSF006488">
    <property type="entry name" value="Exonuc_VII_S"/>
    <property type="match status" value="1"/>
</dbReference>
<comment type="function">
    <text evidence="6">Bidirectionally degrades single-stranded DNA into large acid-insoluble oligonucleotides, which are then degraded further into small acid-soluble oligonucleotides.</text>
</comment>
<evidence type="ECO:0000313" key="7">
    <source>
        <dbReference type="EMBL" id="KXB39126.1"/>
    </source>
</evidence>
<keyword evidence="2 6" id="KW-0963">Cytoplasm</keyword>
<dbReference type="EMBL" id="LSCV01000042">
    <property type="protein sequence ID" value="KXB39126.1"/>
    <property type="molecule type" value="Genomic_DNA"/>
</dbReference>
<name>A0A133Y7E3_9FIRM</name>
<protein>
    <recommendedName>
        <fullName evidence="6">Exodeoxyribonuclease 7 small subunit</fullName>
        <ecNumber evidence="6">3.1.11.6</ecNumber>
    </recommendedName>
    <alternativeName>
        <fullName evidence="6">Exodeoxyribonuclease VII small subunit</fullName>
        <shortName evidence="6">Exonuclease VII small subunit</shortName>
    </alternativeName>
</protein>
<dbReference type="HAMAP" id="MF_00337">
    <property type="entry name" value="Exonuc_7_S"/>
    <property type="match status" value="1"/>
</dbReference>
<dbReference type="OrthoDB" id="1771251at2"/>
<evidence type="ECO:0000256" key="4">
    <source>
        <dbReference type="ARBA" id="ARBA00022801"/>
    </source>
</evidence>
<dbReference type="Proteomes" id="UP000070080">
    <property type="component" value="Unassembled WGS sequence"/>
</dbReference>
<accession>A0A133Y7E3</accession>
<evidence type="ECO:0000256" key="2">
    <source>
        <dbReference type="ARBA" id="ARBA00022490"/>
    </source>
</evidence>
<comment type="catalytic activity">
    <reaction evidence="6">
        <text>Exonucleolytic cleavage in either 5'- to 3'- or 3'- to 5'-direction to yield nucleoside 5'-phosphates.</text>
        <dbReference type="EC" id="3.1.11.6"/>
    </reaction>
</comment>
<evidence type="ECO:0000313" key="8">
    <source>
        <dbReference type="Proteomes" id="UP000070080"/>
    </source>
</evidence>
<proteinExistence type="inferred from homology"/>
<dbReference type="Pfam" id="PF02609">
    <property type="entry name" value="Exonuc_VII_S"/>
    <property type="match status" value="1"/>
</dbReference>
<sequence length="79" mass="8973">MEENKQVDAELSFEAALKELETVVNKIEDKDTTLDTAIDLFKRGTQLSKICENKLTDAKMRIKQLVGDEEQELSSKQEA</sequence>
<keyword evidence="4 6" id="KW-0378">Hydrolase</keyword>
<comment type="subunit">
    <text evidence="6">Heterooligomer composed of large and small subunits.</text>
</comment>
<dbReference type="NCBIfam" id="TIGR01280">
    <property type="entry name" value="xseB"/>
    <property type="match status" value="1"/>
</dbReference>
<keyword evidence="5 6" id="KW-0269">Exonuclease</keyword>
<keyword evidence="8" id="KW-1185">Reference proteome</keyword>
<dbReference type="InterPro" id="IPR037004">
    <property type="entry name" value="Exonuc_VII_ssu_sf"/>
</dbReference>
<evidence type="ECO:0000256" key="6">
    <source>
        <dbReference type="HAMAP-Rule" id="MF_00337"/>
    </source>
</evidence>
<dbReference type="Gene3D" id="1.10.287.1040">
    <property type="entry name" value="Exonuclease VII, small subunit"/>
    <property type="match status" value="1"/>
</dbReference>
<comment type="caution">
    <text evidence="7">The sequence shown here is derived from an EMBL/GenBank/DDBJ whole genome shotgun (WGS) entry which is preliminary data.</text>
</comment>
<dbReference type="AlphaFoldDB" id="A0A133Y7E3"/>
<keyword evidence="3 6" id="KW-0540">Nuclease</keyword>
<dbReference type="GO" id="GO:0005829">
    <property type="term" value="C:cytosol"/>
    <property type="evidence" value="ECO:0007669"/>
    <property type="project" value="TreeGrafter"/>
</dbReference>
<dbReference type="EC" id="3.1.11.6" evidence="6"/>
<evidence type="ECO:0000256" key="5">
    <source>
        <dbReference type="ARBA" id="ARBA00022839"/>
    </source>
</evidence>
<dbReference type="SUPFAM" id="SSF116842">
    <property type="entry name" value="XseB-like"/>
    <property type="match status" value="1"/>
</dbReference>
<dbReference type="InterPro" id="IPR003761">
    <property type="entry name" value="Exonuc_VII_S"/>
</dbReference>
<dbReference type="PANTHER" id="PTHR34137:SF1">
    <property type="entry name" value="EXODEOXYRIBONUCLEASE 7 SMALL SUBUNIT"/>
    <property type="match status" value="1"/>
</dbReference>
<evidence type="ECO:0000256" key="1">
    <source>
        <dbReference type="ARBA" id="ARBA00009998"/>
    </source>
</evidence>